<proteinExistence type="predicted"/>
<dbReference type="EMBL" id="JATAAI010000003">
    <property type="protein sequence ID" value="KAK1746762.1"/>
    <property type="molecule type" value="Genomic_DNA"/>
</dbReference>
<evidence type="ECO:0000313" key="3">
    <source>
        <dbReference type="EMBL" id="KAK1746762.1"/>
    </source>
</evidence>
<sequence length="300" mass="31581">MKLISATSILLISSSGVARALLPPGYEDNMHCPPGSCSLFINGIVGPKHSIYKCYDETTDQTTDAVWTGFRTQVEAPEGWIEDPEECDVAPTPAPSTPTHKNIDKPGGLCTTDSDCRIKIRSAEPLGAVGPRLCGCYAASRRLPFDETEGQTSFRRARCLPSACDRFEAYCPLASNDNGMAECALRPIDTSSTSTSSSSDDSPRSRPKPKKHNRSTTSSSTSTSSDAPPSISKKRTGSTTTSSSTSTSSDESPPSNPIKKRKPAQVQSTTSAAASSDDSSTGIVSPTPAPAPPVQAVAEM</sequence>
<protein>
    <submittedName>
        <fullName evidence="3">Uncharacterized protein</fullName>
    </submittedName>
</protein>
<gene>
    <name evidence="3" type="ORF">QTG54_002106</name>
</gene>
<evidence type="ECO:0000256" key="1">
    <source>
        <dbReference type="SAM" id="MobiDB-lite"/>
    </source>
</evidence>
<feature type="chain" id="PRO_5042040944" evidence="2">
    <location>
        <begin position="21"/>
        <end position="300"/>
    </location>
</feature>
<feature type="region of interest" description="Disordered" evidence="1">
    <location>
        <begin position="189"/>
        <end position="300"/>
    </location>
</feature>
<feature type="compositionally biased region" description="Low complexity" evidence="1">
    <location>
        <begin position="268"/>
        <end position="281"/>
    </location>
</feature>
<accession>A0AAD8YIL2</accession>
<dbReference type="Proteomes" id="UP001224775">
    <property type="component" value="Unassembled WGS sequence"/>
</dbReference>
<evidence type="ECO:0000313" key="4">
    <source>
        <dbReference type="Proteomes" id="UP001224775"/>
    </source>
</evidence>
<feature type="compositionally biased region" description="Low complexity" evidence="1">
    <location>
        <begin position="215"/>
        <end position="225"/>
    </location>
</feature>
<dbReference type="AlphaFoldDB" id="A0AAD8YIL2"/>
<evidence type="ECO:0000256" key="2">
    <source>
        <dbReference type="SAM" id="SignalP"/>
    </source>
</evidence>
<keyword evidence="4" id="KW-1185">Reference proteome</keyword>
<keyword evidence="2" id="KW-0732">Signal</keyword>
<feature type="region of interest" description="Disordered" evidence="1">
    <location>
        <begin position="85"/>
        <end position="104"/>
    </location>
</feature>
<reference evidence="3" key="1">
    <citation type="submission" date="2023-06" db="EMBL/GenBank/DDBJ databases">
        <title>Survivors Of The Sea: Transcriptome response of Skeletonema marinoi to long-term dormancy.</title>
        <authorList>
            <person name="Pinder M.I.M."/>
            <person name="Kourtchenko O."/>
            <person name="Robertson E.K."/>
            <person name="Larsson T."/>
            <person name="Maumus F."/>
            <person name="Osuna-Cruz C.M."/>
            <person name="Vancaester E."/>
            <person name="Stenow R."/>
            <person name="Vandepoele K."/>
            <person name="Ploug H."/>
            <person name="Bruchert V."/>
            <person name="Godhe A."/>
            <person name="Topel M."/>
        </authorList>
    </citation>
    <scope>NUCLEOTIDE SEQUENCE</scope>
    <source>
        <strain evidence="3">R05AC</strain>
    </source>
</reference>
<feature type="compositionally biased region" description="Basic residues" evidence="1">
    <location>
        <begin position="205"/>
        <end position="214"/>
    </location>
</feature>
<name>A0AAD8YIL2_9STRA</name>
<organism evidence="3 4">
    <name type="scientific">Skeletonema marinoi</name>
    <dbReference type="NCBI Taxonomy" id="267567"/>
    <lineage>
        <taxon>Eukaryota</taxon>
        <taxon>Sar</taxon>
        <taxon>Stramenopiles</taxon>
        <taxon>Ochrophyta</taxon>
        <taxon>Bacillariophyta</taxon>
        <taxon>Coscinodiscophyceae</taxon>
        <taxon>Thalassiosirophycidae</taxon>
        <taxon>Thalassiosirales</taxon>
        <taxon>Skeletonemataceae</taxon>
        <taxon>Skeletonema</taxon>
        <taxon>Skeletonema marinoi-dohrnii complex</taxon>
    </lineage>
</organism>
<feature type="signal peptide" evidence="2">
    <location>
        <begin position="1"/>
        <end position="20"/>
    </location>
</feature>
<comment type="caution">
    <text evidence="3">The sequence shown here is derived from an EMBL/GenBank/DDBJ whole genome shotgun (WGS) entry which is preliminary data.</text>
</comment>
<feature type="compositionally biased region" description="Low complexity" evidence="1">
    <location>
        <begin position="189"/>
        <end position="200"/>
    </location>
</feature>
<feature type="compositionally biased region" description="Low complexity" evidence="1">
    <location>
        <begin position="238"/>
        <end position="249"/>
    </location>
</feature>